<name>A0A238X763_9ACTN</name>
<gene>
    <name evidence="1" type="ORF">SAMN06272737_11226</name>
</gene>
<dbReference type="AlphaFoldDB" id="A0A238X763"/>
<protein>
    <submittedName>
        <fullName evidence="1">Uncharacterized protein</fullName>
    </submittedName>
</protein>
<dbReference type="EMBL" id="FZNO01000012">
    <property type="protein sequence ID" value="SNR54876.1"/>
    <property type="molecule type" value="Genomic_DNA"/>
</dbReference>
<organism evidence="1 2">
    <name type="scientific">Blastococcus mobilis</name>
    <dbReference type="NCBI Taxonomy" id="1938746"/>
    <lineage>
        <taxon>Bacteria</taxon>
        <taxon>Bacillati</taxon>
        <taxon>Actinomycetota</taxon>
        <taxon>Actinomycetes</taxon>
        <taxon>Geodermatophilales</taxon>
        <taxon>Geodermatophilaceae</taxon>
        <taxon>Blastococcus</taxon>
    </lineage>
</organism>
<evidence type="ECO:0000313" key="2">
    <source>
        <dbReference type="Proteomes" id="UP000198403"/>
    </source>
</evidence>
<keyword evidence="2" id="KW-1185">Reference proteome</keyword>
<accession>A0A238X763</accession>
<reference evidence="1 2" key="1">
    <citation type="submission" date="2017-06" db="EMBL/GenBank/DDBJ databases">
        <authorList>
            <person name="Kim H.J."/>
            <person name="Triplett B.A."/>
        </authorList>
    </citation>
    <scope>NUCLEOTIDE SEQUENCE [LARGE SCALE GENOMIC DNA]</scope>
    <source>
        <strain evidence="1 2">DSM 44272</strain>
    </source>
</reference>
<dbReference type="RefSeq" id="WP_176445529.1">
    <property type="nucleotide sequence ID" value="NZ_FZNO01000012.1"/>
</dbReference>
<proteinExistence type="predicted"/>
<sequence>MTANPYAVPVDQFVARARVPLVDQVELQPEAQQPPADWSTDVVTYGGDVDGE</sequence>
<evidence type="ECO:0000313" key="1">
    <source>
        <dbReference type="EMBL" id="SNR54876.1"/>
    </source>
</evidence>
<dbReference type="Proteomes" id="UP000198403">
    <property type="component" value="Unassembled WGS sequence"/>
</dbReference>